<feature type="region of interest" description="Disordered" evidence="1">
    <location>
        <begin position="223"/>
        <end position="330"/>
    </location>
</feature>
<name>A0A6A7B6E3_9PLEO</name>
<feature type="region of interest" description="Disordered" evidence="1">
    <location>
        <begin position="146"/>
        <end position="178"/>
    </location>
</feature>
<sequence length="330" mass="36100">MPAPRRQTHAYLQDDMDKVKNVPLPAKIKCGRCNRFCVPASFSNKQLTDARYQVMENGRMTKTINCKKCTGQQIVEIKCTVCERTHGLEEYAKAQRKDPDTAICFACMERQVNDAAIREEVYQDQDKAFLPADHSNGNVPEYWSSQHSATDALSADGDEWSSITDDTHDSKNKDTGVGGIPLSSHFQAMQLTSSVDDSLIGSEYEHPAAGNNTGIAEVHSNKSWHTASAGPRSTGSKLNQNAYGNASLTTPSGSVHSFASSVAERSSREIRSNGWTKIRSARNHSPVRCGPMTPMGDTARDSESVVDAWDSDSDDDAAEDDDDSDDETVI</sequence>
<reference evidence="3" key="1">
    <citation type="submission" date="2020-01" db="EMBL/GenBank/DDBJ databases">
        <authorList>
            <consortium name="DOE Joint Genome Institute"/>
            <person name="Haridas S."/>
            <person name="Albert R."/>
            <person name="Binder M."/>
            <person name="Bloem J."/>
            <person name="Labutti K."/>
            <person name="Salamov A."/>
            <person name="Andreopoulos B."/>
            <person name="Baker S.E."/>
            <person name="Barry K."/>
            <person name="Bills G."/>
            <person name="Bluhm B.H."/>
            <person name="Cannon C."/>
            <person name="Castanera R."/>
            <person name="Culley D.E."/>
            <person name="Daum C."/>
            <person name="Ezra D."/>
            <person name="Gonzalez J.B."/>
            <person name="Henrissat B."/>
            <person name="Kuo A."/>
            <person name="Liang C."/>
            <person name="Lipzen A."/>
            <person name="Lutzoni F."/>
            <person name="Magnuson J."/>
            <person name="Mondo S."/>
            <person name="Nolan M."/>
            <person name="Ohm R."/>
            <person name="Pangilinan J."/>
            <person name="Park H.-J."/>
            <person name="Ramirez L."/>
            <person name="Alfaro M."/>
            <person name="Sun H."/>
            <person name="Tritt A."/>
            <person name="Yoshinaga Y."/>
            <person name="Zwiers L.-H."/>
            <person name="Turgeon B.G."/>
            <person name="Goodwin S.B."/>
            <person name="Spatafora J.W."/>
            <person name="Crous P.W."/>
            <person name="Grigoriev I.V."/>
        </authorList>
    </citation>
    <scope>NUCLEOTIDE SEQUENCE</scope>
    <source>
        <strain evidence="3">IPT5</strain>
    </source>
</reference>
<dbReference type="InterPro" id="IPR024630">
    <property type="entry name" value="Stc1"/>
</dbReference>
<proteinExistence type="predicted"/>
<dbReference type="AlphaFoldDB" id="A0A6A7B6E3"/>
<gene>
    <name evidence="3" type="ORF">T440DRAFT_74324</name>
</gene>
<feature type="compositionally biased region" description="Polar residues" evidence="1">
    <location>
        <begin position="223"/>
        <end position="264"/>
    </location>
</feature>
<evidence type="ECO:0000256" key="1">
    <source>
        <dbReference type="SAM" id="MobiDB-lite"/>
    </source>
</evidence>
<evidence type="ECO:0000259" key="2">
    <source>
        <dbReference type="Pfam" id="PF12898"/>
    </source>
</evidence>
<accession>A0A6A7B6E3</accession>
<organism evidence="3 4">
    <name type="scientific">Plenodomus tracheiphilus IPT5</name>
    <dbReference type="NCBI Taxonomy" id="1408161"/>
    <lineage>
        <taxon>Eukaryota</taxon>
        <taxon>Fungi</taxon>
        <taxon>Dikarya</taxon>
        <taxon>Ascomycota</taxon>
        <taxon>Pezizomycotina</taxon>
        <taxon>Dothideomycetes</taxon>
        <taxon>Pleosporomycetidae</taxon>
        <taxon>Pleosporales</taxon>
        <taxon>Pleosporineae</taxon>
        <taxon>Leptosphaeriaceae</taxon>
        <taxon>Plenodomus</taxon>
    </lineage>
</organism>
<dbReference type="OrthoDB" id="3514033at2759"/>
<feature type="compositionally biased region" description="Acidic residues" evidence="1">
    <location>
        <begin position="309"/>
        <end position="330"/>
    </location>
</feature>
<evidence type="ECO:0000313" key="3">
    <source>
        <dbReference type="EMBL" id="KAF2850893.1"/>
    </source>
</evidence>
<feature type="compositionally biased region" description="Basic and acidic residues" evidence="1">
    <location>
        <begin position="165"/>
        <end position="174"/>
    </location>
</feature>
<evidence type="ECO:0000313" key="4">
    <source>
        <dbReference type="Proteomes" id="UP000799423"/>
    </source>
</evidence>
<keyword evidence="4" id="KW-1185">Reference proteome</keyword>
<dbReference type="EMBL" id="MU006304">
    <property type="protein sequence ID" value="KAF2850893.1"/>
    <property type="molecule type" value="Genomic_DNA"/>
</dbReference>
<dbReference type="Proteomes" id="UP000799423">
    <property type="component" value="Unassembled WGS sequence"/>
</dbReference>
<protein>
    <recommendedName>
        <fullName evidence="2">Stc1 domain-containing protein</fullName>
    </recommendedName>
</protein>
<dbReference type="Pfam" id="PF12898">
    <property type="entry name" value="Stc1"/>
    <property type="match status" value="1"/>
</dbReference>
<feature type="domain" description="Stc1" evidence="2">
    <location>
        <begin position="29"/>
        <end position="109"/>
    </location>
</feature>